<dbReference type="EMBL" id="LDXT01000077">
    <property type="protein sequence ID" value="KRT55530.1"/>
    <property type="molecule type" value="Genomic_DNA"/>
</dbReference>
<feature type="transmembrane region" description="Helical" evidence="1">
    <location>
        <begin position="157"/>
        <end position="177"/>
    </location>
</feature>
<evidence type="ECO:0000313" key="3">
    <source>
        <dbReference type="EMBL" id="KRT55530.1"/>
    </source>
</evidence>
<keyword evidence="6" id="KW-1185">Reference proteome</keyword>
<evidence type="ECO:0000313" key="5">
    <source>
        <dbReference type="Proteomes" id="UP000051276"/>
    </source>
</evidence>
<evidence type="ECO:0000256" key="1">
    <source>
        <dbReference type="SAM" id="Phobius"/>
    </source>
</evidence>
<dbReference type="EMBL" id="LMXI01000282">
    <property type="protein sequence ID" value="KRT58724.1"/>
    <property type="molecule type" value="Genomic_DNA"/>
</dbReference>
<reference evidence="5 6" key="1">
    <citation type="submission" date="2015-11" db="EMBL/GenBank/DDBJ databases">
        <title>The genome of Candidatus Endoriftia persephone in Ridgeia piscesae and population structure of the North Eastern Pacific vestimentiferan symbionts.</title>
        <authorList>
            <person name="Perez M."/>
            <person name="Juniper K.S."/>
        </authorList>
    </citation>
    <scope>NUCLEOTIDE SEQUENCE [LARGE SCALE GENOMIC DNA]</scope>
    <source>
        <strain evidence="4">Ind10</strain>
        <strain evidence="3">Ind11</strain>
    </source>
</reference>
<dbReference type="Proteomes" id="UP000051276">
    <property type="component" value="Unassembled WGS sequence"/>
</dbReference>
<feature type="transmembrane region" description="Helical" evidence="1">
    <location>
        <begin position="189"/>
        <end position="205"/>
    </location>
</feature>
<organism evidence="4 5">
    <name type="scientific">endosymbiont of Ridgeia piscesae</name>
    <dbReference type="NCBI Taxonomy" id="54398"/>
    <lineage>
        <taxon>Bacteria</taxon>
        <taxon>Pseudomonadati</taxon>
        <taxon>Pseudomonadota</taxon>
        <taxon>Gammaproteobacteria</taxon>
        <taxon>sulfur-oxidizing symbionts</taxon>
    </lineage>
</organism>
<dbReference type="OrthoDB" id="5525190at2"/>
<keyword evidence="1" id="KW-0472">Membrane</keyword>
<sequence length="266" mass="30986">MPESRWRQRMQVEATRSDRFDWQPAIALSTAAFCLLLIHYLKFDHVFVTALQQLRGSGEAGQRLAAALITSPFLPLFKQLWWGFWHLLGYLLIPLAVIHWLFREPVAEYGLQLAETRRFWLWYLALATPILLFAWFASARPDFLAHYPFYRQASRSVFDLLAWEIIYLLQFFFLEFFFRGFLLHACQRAFGLNALFVMMLPYLMIHFAKPWLEASGAIFFGLLLGLLALRSRSIWGGVAVHSSIALGMDLMALYRSGTLPQRWWPG</sequence>
<feature type="domain" description="CAAX prenyl protease 2/Lysostaphin resistance protein A-like" evidence="2">
    <location>
        <begin position="160"/>
        <end position="244"/>
    </location>
</feature>
<keyword evidence="4" id="KW-0645">Protease</keyword>
<dbReference type="AlphaFoldDB" id="A0A0T5Z726"/>
<dbReference type="GO" id="GO:0006508">
    <property type="term" value="P:proteolysis"/>
    <property type="evidence" value="ECO:0007669"/>
    <property type="project" value="UniProtKB-KW"/>
</dbReference>
<dbReference type="STRING" id="54398.Ga0074115_1202"/>
<keyword evidence="1" id="KW-0812">Transmembrane</keyword>
<dbReference type="RefSeq" id="WP_082626751.1">
    <property type="nucleotide sequence ID" value="NZ_KQ556883.1"/>
</dbReference>
<accession>A0A0T5Z726</accession>
<feature type="transmembrane region" description="Helical" evidence="1">
    <location>
        <begin position="211"/>
        <end position="229"/>
    </location>
</feature>
<evidence type="ECO:0000313" key="6">
    <source>
        <dbReference type="Proteomes" id="UP000051634"/>
    </source>
</evidence>
<feature type="transmembrane region" description="Helical" evidence="1">
    <location>
        <begin position="80"/>
        <end position="98"/>
    </location>
</feature>
<dbReference type="GO" id="GO:0004175">
    <property type="term" value="F:endopeptidase activity"/>
    <property type="evidence" value="ECO:0007669"/>
    <property type="project" value="UniProtKB-ARBA"/>
</dbReference>
<feature type="transmembrane region" description="Helical" evidence="1">
    <location>
        <begin position="20"/>
        <end position="41"/>
    </location>
</feature>
<comment type="caution">
    <text evidence="4">The sequence shown here is derived from an EMBL/GenBank/DDBJ whole genome shotgun (WGS) entry which is preliminary data.</text>
</comment>
<keyword evidence="1" id="KW-1133">Transmembrane helix</keyword>
<dbReference type="Pfam" id="PF02517">
    <property type="entry name" value="Rce1-like"/>
    <property type="match status" value="1"/>
</dbReference>
<evidence type="ECO:0000313" key="4">
    <source>
        <dbReference type="EMBL" id="KRT58724.1"/>
    </source>
</evidence>
<keyword evidence="4" id="KW-0378">Hydrolase</keyword>
<dbReference type="GO" id="GO:0080120">
    <property type="term" value="P:CAAX-box protein maturation"/>
    <property type="evidence" value="ECO:0007669"/>
    <property type="project" value="UniProtKB-ARBA"/>
</dbReference>
<feature type="transmembrane region" description="Helical" evidence="1">
    <location>
        <begin position="119"/>
        <end position="137"/>
    </location>
</feature>
<protein>
    <submittedName>
        <fullName evidence="4">CAAX protease self-immunity</fullName>
    </submittedName>
</protein>
<dbReference type="Proteomes" id="UP000051634">
    <property type="component" value="Unassembled WGS sequence"/>
</dbReference>
<feature type="transmembrane region" description="Helical" evidence="1">
    <location>
        <begin position="234"/>
        <end position="254"/>
    </location>
</feature>
<evidence type="ECO:0000259" key="2">
    <source>
        <dbReference type="Pfam" id="PF02517"/>
    </source>
</evidence>
<proteinExistence type="predicted"/>
<gene>
    <name evidence="3" type="ORF">Ga0074115_1202</name>
    <name evidence="4" type="ORF">Ga0076813_14123</name>
</gene>
<dbReference type="InterPro" id="IPR003675">
    <property type="entry name" value="Rce1/LyrA-like_dom"/>
</dbReference>
<name>A0A0T5Z726_9GAMM</name>